<dbReference type="AlphaFoldDB" id="A0A1R0KD88"/>
<dbReference type="EMBL" id="MQUQ01000054">
    <property type="protein sequence ID" value="OLZ42783.1"/>
    <property type="molecule type" value="Genomic_DNA"/>
</dbReference>
<reference evidence="2 3" key="1">
    <citation type="submission" date="2016-01" db="EMBL/GenBank/DDBJ databases">
        <title>Amycolatopsis coloradensis genome sequencing and assembly.</title>
        <authorList>
            <person name="Mayilraj S."/>
        </authorList>
    </citation>
    <scope>NUCLEOTIDE SEQUENCE [LARGE SCALE GENOMIC DNA]</scope>
    <source>
        <strain evidence="2 3">DSM 44225</strain>
    </source>
</reference>
<proteinExistence type="predicted"/>
<sequence length="78" mass="8813">MQARVAALTSWSRTHDRQQRTAPAREAAMARFERLVDPDSVLDAATRRERADAAKRAHFQRLALLSSLARRRGSRNVG</sequence>
<evidence type="ECO:0000256" key="1">
    <source>
        <dbReference type="SAM" id="MobiDB-lite"/>
    </source>
</evidence>
<feature type="region of interest" description="Disordered" evidence="1">
    <location>
        <begin position="1"/>
        <end position="24"/>
    </location>
</feature>
<organism evidence="2 3">
    <name type="scientific">Amycolatopsis coloradensis</name>
    <dbReference type="NCBI Taxonomy" id="76021"/>
    <lineage>
        <taxon>Bacteria</taxon>
        <taxon>Bacillati</taxon>
        <taxon>Actinomycetota</taxon>
        <taxon>Actinomycetes</taxon>
        <taxon>Pseudonocardiales</taxon>
        <taxon>Pseudonocardiaceae</taxon>
        <taxon>Amycolatopsis</taxon>
    </lineage>
</organism>
<accession>A0A1R0KD88</accession>
<evidence type="ECO:0000313" key="2">
    <source>
        <dbReference type="EMBL" id="OLZ42783.1"/>
    </source>
</evidence>
<keyword evidence="3" id="KW-1185">Reference proteome</keyword>
<name>A0A1R0KD88_9PSEU</name>
<dbReference type="Proteomes" id="UP000187486">
    <property type="component" value="Unassembled WGS sequence"/>
</dbReference>
<evidence type="ECO:0000313" key="3">
    <source>
        <dbReference type="Proteomes" id="UP000187486"/>
    </source>
</evidence>
<protein>
    <submittedName>
        <fullName evidence="2">Uncharacterized protein</fullName>
    </submittedName>
</protein>
<comment type="caution">
    <text evidence="2">The sequence shown here is derived from an EMBL/GenBank/DDBJ whole genome shotgun (WGS) entry which is preliminary data.</text>
</comment>
<gene>
    <name evidence="2" type="ORF">BS329_41575</name>
</gene>